<dbReference type="Pfam" id="PF12169">
    <property type="entry name" value="DNA_pol3_gamma3"/>
    <property type="match status" value="1"/>
</dbReference>
<dbReference type="EC" id="2.7.7.7" evidence="2"/>
<evidence type="ECO:0000313" key="15">
    <source>
        <dbReference type="Proteomes" id="UP000601522"/>
    </source>
</evidence>
<dbReference type="GO" id="GO:0003677">
    <property type="term" value="F:DNA binding"/>
    <property type="evidence" value="ECO:0007669"/>
    <property type="project" value="InterPro"/>
</dbReference>
<feature type="region of interest" description="Disordered" evidence="12">
    <location>
        <begin position="401"/>
        <end position="421"/>
    </location>
</feature>
<keyword evidence="9" id="KW-0067">ATP-binding</keyword>
<dbReference type="PANTHER" id="PTHR11669">
    <property type="entry name" value="REPLICATION FACTOR C / DNA POLYMERASE III GAMMA-TAU SUBUNIT"/>
    <property type="match status" value="1"/>
</dbReference>
<dbReference type="FunFam" id="3.40.50.300:FF:000014">
    <property type="entry name" value="DNA polymerase III subunit gamma/tau"/>
    <property type="match status" value="1"/>
</dbReference>
<dbReference type="CDD" id="cd18137">
    <property type="entry name" value="HLD_clamp_pol_III_gamma_tau"/>
    <property type="match status" value="1"/>
</dbReference>
<dbReference type="GO" id="GO:0003887">
    <property type="term" value="F:DNA-directed DNA polymerase activity"/>
    <property type="evidence" value="ECO:0007669"/>
    <property type="project" value="UniProtKB-KW"/>
</dbReference>
<dbReference type="InterPro" id="IPR045085">
    <property type="entry name" value="HLD_clamp_pol_III_gamma_tau"/>
</dbReference>
<accession>A0A926IH73</accession>
<dbReference type="PANTHER" id="PTHR11669:SF0">
    <property type="entry name" value="PROTEIN STICHEL-LIKE 2"/>
    <property type="match status" value="1"/>
</dbReference>
<feature type="compositionally biased region" description="Basic and acidic residues" evidence="12">
    <location>
        <begin position="407"/>
        <end position="417"/>
    </location>
</feature>
<evidence type="ECO:0000256" key="10">
    <source>
        <dbReference type="ARBA" id="ARBA00022932"/>
    </source>
</evidence>
<organism evidence="14 15">
    <name type="scientific">Wansuia hejianensis</name>
    <dbReference type="NCBI Taxonomy" id="2763667"/>
    <lineage>
        <taxon>Bacteria</taxon>
        <taxon>Bacillati</taxon>
        <taxon>Bacillota</taxon>
        <taxon>Clostridia</taxon>
        <taxon>Lachnospirales</taxon>
        <taxon>Lachnospiraceae</taxon>
        <taxon>Wansuia</taxon>
    </lineage>
</organism>
<dbReference type="GO" id="GO:0046872">
    <property type="term" value="F:metal ion binding"/>
    <property type="evidence" value="ECO:0007669"/>
    <property type="project" value="UniProtKB-KW"/>
</dbReference>
<evidence type="ECO:0000256" key="6">
    <source>
        <dbReference type="ARBA" id="ARBA00022723"/>
    </source>
</evidence>
<evidence type="ECO:0000256" key="5">
    <source>
        <dbReference type="ARBA" id="ARBA00022705"/>
    </source>
</evidence>
<keyword evidence="5" id="KW-0235">DNA replication</keyword>
<dbReference type="GO" id="GO:0009360">
    <property type="term" value="C:DNA polymerase III complex"/>
    <property type="evidence" value="ECO:0007669"/>
    <property type="project" value="InterPro"/>
</dbReference>
<keyword evidence="15" id="KW-1185">Reference proteome</keyword>
<dbReference type="Pfam" id="PF13177">
    <property type="entry name" value="DNA_pol3_delta2"/>
    <property type="match status" value="1"/>
</dbReference>
<dbReference type="AlphaFoldDB" id="A0A926IH73"/>
<evidence type="ECO:0000256" key="4">
    <source>
        <dbReference type="ARBA" id="ARBA00022695"/>
    </source>
</evidence>
<evidence type="ECO:0000256" key="3">
    <source>
        <dbReference type="ARBA" id="ARBA00022679"/>
    </source>
</evidence>
<keyword evidence="10" id="KW-0239">DNA-directed DNA polymerase</keyword>
<evidence type="ECO:0000313" key="14">
    <source>
        <dbReference type="EMBL" id="MBC8590352.1"/>
    </source>
</evidence>
<dbReference type="InterPro" id="IPR012763">
    <property type="entry name" value="DNA_pol_III_sug/sutau_N"/>
</dbReference>
<dbReference type="InterPro" id="IPR048448">
    <property type="entry name" value="DnaX-like_C"/>
</dbReference>
<dbReference type="NCBIfam" id="NF004046">
    <property type="entry name" value="PRK05563.1"/>
    <property type="match status" value="1"/>
</dbReference>
<dbReference type="CDD" id="cd00009">
    <property type="entry name" value="AAA"/>
    <property type="match status" value="1"/>
</dbReference>
<dbReference type="InterPro" id="IPR003593">
    <property type="entry name" value="AAA+_ATPase"/>
</dbReference>
<dbReference type="Pfam" id="PF20964">
    <property type="entry name" value="DnaX_C"/>
    <property type="match status" value="1"/>
</dbReference>
<dbReference type="EMBL" id="JACRTK010000001">
    <property type="protein sequence ID" value="MBC8590352.1"/>
    <property type="molecule type" value="Genomic_DNA"/>
</dbReference>
<dbReference type="InterPro" id="IPR008921">
    <property type="entry name" value="DNA_pol3_clamp-load_cplx_C"/>
</dbReference>
<keyword evidence="4 14" id="KW-0548">Nucleotidyltransferase</keyword>
<dbReference type="InterPro" id="IPR027417">
    <property type="entry name" value="P-loop_NTPase"/>
</dbReference>
<dbReference type="Proteomes" id="UP000601522">
    <property type="component" value="Unassembled WGS sequence"/>
</dbReference>
<sequence>MYQALYRRYRPKTFDEMLGQNHITTTLKNQVEKGNIGHAYLFSGTRGTGKTSAAKIFSRAVNCLNPNHGNPCNQCENCKEILEETTMDVIEMDAASNRGIEDIRTLRDKVIYPPTKIKYKVYIVDEVHMLTKEAFNALLKTLEEPPKHLIFILATTEPEKLPQTILSRLQRFDFKRITTRDLIHNMKSITEELGIQVEDEVLSLIARNSDGAMRDALSLLDQCLSFSGERLTYEDAIDILGIANRDLIFNIVDDIKDKSTEKALLTIDEIIQDGKDIQQLIKDIINHFRNLMIIKSSKNPTEIIEVDNIERYIQQSESLDIEYILKALNILTTAETQGKWSTSPRIILEMAIIKLINEENLSLEERVKRLEKGLVEEKIVTNTKPMNKIPDNNISINKASKTQATDKSLEKQDKVQEEASSNIPTEIVDDGKELTLSIIEKEWPKVLQQIKSKKINIYALIIESELVSFSNRLLTIGYKEGFGFHKEAISSKNNKEFVEQVVSQHFNKNITINFIINDKSFIQEEPVKENKDEAIQEVVDFFGEDIVEIK</sequence>
<dbReference type="Gene3D" id="3.40.50.300">
    <property type="entry name" value="P-loop containing nucleotide triphosphate hydrolases"/>
    <property type="match status" value="1"/>
</dbReference>
<comment type="similarity">
    <text evidence="1">Belongs to the DnaX/STICHEL family.</text>
</comment>
<dbReference type="SMART" id="SM00382">
    <property type="entry name" value="AAA"/>
    <property type="match status" value="1"/>
</dbReference>
<dbReference type="SUPFAM" id="SSF48019">
    <property type="entry name" value="post-AAA+ oligomerization domain-like"/>
    <property type="match status" value="1"/>
</dbReference>
<comment type="catalytic activity">
    <reaction evidence="11">
        <text>DNA(n) + a 2'-deoxyribonucleoside 5'-triphosphate = DNA(n+1) + diphosphate</text>
        <dbReference type="Rhea" id="RHEA:22508"/>
        <dbReference type="Rhea" id="RHEA-COMP:17339"/>
        <dbReference type="Rhea" id="RHEA-COMP:17340"/>
        <dbReference type="ChEBI" id="CHEBI:33019"/>
        <dbReference type="ChEBI" id="CHEBI:61560"/>
        <dbReference type="ChEBI" id="CHEBI:173112"/>
        <dbReference type="EC" id="2.7.7.7"/>
    </reaction>
</comment>
<dbReference type="InterPro" id="IPR050238">
    <property type="entry name" value="DNA_Rep/Repair_Clamp_Loader"/>
</dbReference>
<dbReference type="GO" id="GO:0006261">
    <property type="term" value="P:DNA-templated DNA replication"/>
    <property type="evidence" value="ECO:0007669"/>
    <property type="project" value="TreeGrafter"/>
</dbReference>
<dbReference type="Pfam" id="PF22608">
    <property type="entry name" value="DNAX_ATPase_lid"/>
    <property type="match status" value="1"/>
</dbReference>
<dbReference type="GO" id="GO:0005524">
    <property type="term" value="F:ATP binding"/>
    <property type="evidence" value="ECO:0007669"/>
    <property type="project" value="UniProtKB-KW"/>
</dbReference>
<dbReference type="InterPro" id="IPR022754">
    <property type="entry name" value="DNA_pol_III_gamma-3"/>
</dbReference>
<evidence type="ECO:0000256" key="2">
    <source>
        <dbReference type="ARBA" id="ARBA00012417"/>
    </source>
</evidence>
<dbReference type="Gene3D" id="1.10.8.60">
    <property type="match status" value="1"/>
</dbReference>
<comment type="caution">
    <text evidence="14">The sequence shown here is derived from an EMBL/GenBank/DDBJ whole genome shotgun (WGS) entry which is preliminary data.</text>
</comment>
<keyword evidence="3 14" id="KW-0808">Transferase</keyword>
<evidence type="ECO:0000256" key="8">
    <source>
        <dbReference type="ARBA" id="ARBA00022833"/>
    </source>
</evidence>
<feature type="domain" description="AAA+ ATPase" evidence="13">
    <location>
        <begin position="36"/>
        <end position="182"/>
    </location>
</feature>
<evidence type="ECO:0000259" key="13">
    <source>
        <dbReference type="SMART" id="SM00382"/>
    </source>
</evidence>
<dbReference type="RefSeq" id="WP_249323169.1">
    <property type="nucleotide sequence ID" value="NZ_JACRTK010000001.1"/>
</dbReference>
<dbReference type="SUPFAM" id="SSF52540">
    <property type="entry name" value="P-loop containing nucleoside triphosphate hydrolases"/>
    <property type="match status" value="1"/>
</dbReference>
<evidence type="ECO:0000256" key="1">
    <source>
        <dbReference type="ARBA" id="ARBA00006360"/>
    </source>
</evidence>
<name>A0A926IH73_9FIRM</name>
<keyword evidence="6" id="KW-0479">Metal-binding</keyword>
<proteinExistence type="inferred from homology"/>
<keyword evidence="7" id="KW-0547">Nucleotide-binding</keyword>
<dbReference type="FunFam" id="1.10.8.60:FF:000013">
    <property type="entry name" value="DNA polymerase III subunit gamma/tau"/>
    <property type="match status" value="1"/>
</dbReference>
<dbReference type="NCBIfam" id="TIGR02397">
    <property type="entry name" value="dnaX_nterm"/>
    <property type="match status" value="1"/>
</dbReference>
<evidence type="ECO:0000256" key="11">
    <source>
        <dbReference type="ARBA" id="ARBA00049244"/>
    </source>
</evidence>
<keyword evidence="8" id="KW-0862">Zinc</keyword>
<protein>
    <recommendedName>
        <fullName evidence="2">DNA-directed DNA polymerase</fullName>
        <ecNumber evidence="2">2.7.7.7</ecNumber>
    </recommendedName>
</protein>
<gene>
    <name evidence="14" type="primary">dnaX</name>
    <name evidence="14" type="ORF">H8689_04240</name>
</gene>
<evidence type="ECO:0000256" key="7">
    <source>
        <dbReference type="ARBA" id="ARBA00022741"/>
    </source>
</evidence>
<dbReference type="Gene3D" id="1.20.272.10">
    <property type="match status" value="1"/>
</dbReference>
<evidence type="ECO:0000256" key="12">
    <source>
        <dbReference type="SAM" id="MobiDB-lite"/>
    </source>
</evidence>
<evidence type="ECO:0000256" key="9">
    <source>
        <dbReference type="ARBA" id="ARBA00022840"/>
    </source>
</evidence>
<reference evidence="14 15" key="1">
    <citation type="submission" date="2020-08" db="EMBL/GenBank/DDBJ databases">
        <title>Genome public.</title>
        <authorList>
            <person name="Liu C."/>
            <person name="Sun Q."/>
        </authorList>
    </citation>
    <scope>NUCLEOTIDE SEQUENCE [LARGE SCALE GENOMIC DNA]</scope>
    <source>
        <strain evidence="14 15">NSJ-26</strain>
    </source>
</reference>